<keyword evidence="3" id="KW-1185">Reference proteome</keyword>
<dbReference type="Proteomes" id="UP000266723">
    <property type="component" value="Unassembled WGS sequence"/>
</dbReference>
<accession>A0ABQ7EIF4</accession>
<feature type="region of interest" description="Disordered" evidence="1">
    <location>
        <begin position="1"/>
        <end position="34"/>
    </location>
</feature>
<evidence type="ECO:0000313" key="2">
    <source>
        <dbReference type="EMBL" id="KAF3596241.1"/>
    </source>
</evidence>
<evidence type="ECO:0000313" key="3">
    <source>
        <dbReference type="Proteomes" id="UP000266723"/>
    </source>
</evidence>
<protein>
    <submittedName>
        <fullName evidence="2">Uncharacterized protein</fullName>
    </submittedName>
</protein>
<gene>
    <name evidence="2" type="ORF">DY000_02021892</name>
</gene>
<name>A0ABQ7EIF4_BRACR</name>
<comment type="caution">
    <text evidence="2">The sequence shown here is derived from an EMBL/GenBank/DDBJ whole genome shotgun (WGS) entry which is preliminary data.</text>
</comment>
<dbReference type="EMBL" id="QGKV02000299">
    <property type="protein sequence ID" value="KAF3596241.1"/>
    <property type="molecule type" value="Genomic_DNA"/>
</dbReference>
<sequence length="101" mass="11378">MRQRRRAVAYRKRRRRQRRFGGDAAAASRQRTDGGPGEWWLETLARGLHARRLWRTAAARGIHAHGGKTSGGSSGFVWASIAMWLMSTASSRREEHDGGFT</sequence>
<feature type="compositionally biased region" description="Basic residues" evidence="1">
    <location>
        <begin position="1"/>
        <end position="19"/>
    </location>
</feature>
<organism evidence="2 3">
    <name type="scientific">Brassica cretica</name>
    <name type="common">Mustard</name>
    <dbReference type="NCBI Taxonomy" id="69181"/>
    <lineage>
        <taxon>Eukaryota</taxon>
        <taxon>Viridiplantae</taxon>
        <taxon>Streptophyta</taxon>
        <taxon>Embryophyta</taxon>
        <taxon>Tracheophyta</taxon>
        <taxon>Spermatophyta</taxon>
        <taxon>Magnoliopsida</taxon>
        <taxon>eudicotyledons</taxon>
        <taxon>Gunneridae</taxon>
        <taxon>Pentapetalae</taxon>
        <taxon>rosids</taxon>
        <taxon>malvids</taxon>
        <taxon>Brassicales</taxon>
        <taxon>Brassicaceae</taxon>
        <taxon>Brassiceae</taxon>
        <taxon>Brassica</taxon>
    </lineage>
</organism>
<reference evidence="2 3" key="1">
    <citation type="journal article" date="2020" name="BMC Genomics">
        <title>Intraspecific diversification of the crop wild relative Brassica cretica Lam. using demographic model selection.</title>
        <authorList>
            <person name="Kioukis A."/>
            <person name="Michalopoulou V.A."/>
            <person name="Briers L."/>
            <person name="Pirintsos S."/>
            <person name="Studholme D.J."/>
            <person name="Pavlidis P."/>
            <person name="Sarris P.F."/>
        </authorList>
    </citation>
    <scope>NUCLEOTIDE SEQUENCE [LARGE SCALE GENOMIC DNA]</scope>
    <source>
        <strain evidence="3">cv. PFS-1207/04</strain>
    </source>
</reference>
<evidence type="ECO:0000256" key="1">
    <source>
        <dbReference type="SAM" id="MobiDB-lite"/>
    </source>
</evidence>
<proteinExistence type="predicted"/>